<evidence type="ECO:0000256" key="3">
    <source>
        <dbReference type="ARBA" id="ARBA00023125"/>
    </source>
</evidence>
<dbReference type="Pfam" id="PF00012">
    <property type="entry name" value="HSP70"/>
    <property type="match status" value="1"/>
</dbReference>
<dbReference type="CDD" id="cd10170">
    <property type="entry name" value="ASKHA_NBD_HSP70"/>
    <property type="match status" value="1"/>
</dbReference>
<evidence type="ECO:0000313" key="8">
    <source>
        <dbReference type="Proteomes" id="UP000191672"/>
    </source>
</evidence>
<keyword evidence="1" id="KW-0547">Nucleotide-binding</keyword>
<dbReference type="Pfam" id="PF05225">
    <property type="entry name" value="HTH_psq"/>
    <property type="match status" value="1"/>
</dbReference>
<name>A0A1V6PFS7_9EURO</name>
<comment type="caution">
    <text evidence="7">The sequence shown here is derived from an EMBL/GenBank/DDBJ whole genome shotgun (WGS) entry which is preliminary data.</text>
</comment>
<dbReference type="STRING" id="416450.A0A1V6PFS7"/>
<evidence type="ECO:0000313" key="7">
    <source>
        <dbReference type="EMBL" id="OQD75864.1"/>
    </source>
</evidence>
<protein>
    <recommendedName>
        <fullName evidence="6">HTH CENPB-type domain-containing protein</fullName>
    </recommendedName>
</protein>
<feature type="region of interest" description="Disordered" evidence="5">
    <location>
        <begin position="741"/>
        <end position="825"/>
    </location>
</feature>
<sequence>MPPKRTQKAQKLLEQEGKILLAIKSIQNGQITTIAAAARSFEVPRSTLQARINGRTNRSDTRANGYKLTKIEEESIKSWLISMDQRGAALTISMLADMANLLLKERGETPVQRVGKNWPTNYLNRHSELTSRFSRKYDYKRALMEDPKVITEWFNLFQNTIIKYGILSDDIYNFDESGFAMGISATTKIITHNDSYVLKFPSDGNAKTNEELEAVLGCSQQNWYYGDDARYRSEVVVFEHPKLAAMGQQPYTKLLEEALRGATEQRGLAVTLGDLYEKIFSYIWDTLKGQFLKTPERDRYCGDRNFDEIPKHCRVTYPVQYNAWLRMILADAAKNVGFHEVDGVPEPVAAGYFVRSEATPVLSGLKTILILDCGGGSTDAATLSFDDEGRIKLVCPTDGFNGGSQMINDAVRDALQARFPDNNYLRDDSRWAKLSREIDGQKRRFEAEKPVEIDLLLERVSIDIAEMKTFFHPLVQNTLALLQKQATSASEKGFPPTIFVMTGGLSRNIWVRETIFSEARRLIPGIECSCEIAAETVARGALYYAQNPVKEETVARVDLGLTYLEDRSPRGRPLGGDRVEEAIAWVIVRGRAAGPESRVELIKIVYRESLEPANNIISSKVFTTSDHFDQDRIEANTRNELDCPITYPIPSNQSHLDYKGIIEGRIPHNELFPHGSSHKKVEARFIMSVKPKGQLLEAVVYLKRDSNPPLEIGTKLVSAASWVPRSEFDVETERYDGHRMLPISSQEPGTGGVKRTRKKKISLGRKNYYDSPVPRQGKSNFSAATGPGRESIHPSPTEEMPLPRPSAVLFRRHLPSRGRKRSLSL</sequence>
<dbReference type="InterPro" id="IPR043129">
    <property type="entry name" value="ATPase_NBD"/>
</dbReference>
<organism evidence="7 8">
    <name type="scientific">Penicillium antarcticum</name>
    <dbReference type="NCBI Taxonomy" id="416450"/>
    <lineage>
        <taxon>Eukaryota</taxon>
        <taxon>Fungi</taxon>
        <taxon>Dikarya</taxon>
        <taxon>Ascomycota</taxon>
        <taxon>Pezizomycotina</taxon>
        <taxon>Eurotiomycetes</taxon>
        <taxon>Eurotiomycetidae</taxon>
        <taxon>Eurotiales</taxon>
        <taxon>Aspergillaceae</taxon>
        <taxon>Penicillium</taxon>
    </lineage>
</organism>
<dbReference type="InterPro" id="IPR013126">
    <property type="entry name" value="Hsp_70_fam"/>
</dbReference>
<dbReference type="InterPro" id="IPR009057">
    <property type="entry name" value="Homeodomain-like_sf"/>
</dbReference>
<evidence type="ECO:0000256" key="5">
    <source>
        <dbReference type="SAM" id="MobiDB-lite"/>
    </source>
</evidence>
<reference evidence="8" key="1">
    <citation type="journal article" date="2017" name="Nat. Microbiol.">
        <title>Global analysis of biosynthetic gene clusters reveals vast potential of secondary metabolite production in Penicillium species.</title>
        <authorList>
            <person name="Nielsen J.C."/>
            <person name="Grijseels S."/>
            <person name="Prigent S."/>
            <person name="Ji B."/>
            <person name="Dainat J."/>
            <person name="Nielsen K.F."/>
            <person name="Frisvad J.C."/>
            <person name="Workman M."/>
            <person name="Nielsen J."/>
        </authorList>
    </citation>
    <scope>NUCLEOTIDE SEQUENCE [LARGE SCALE GENOMIC DNA]</scope>
    <source>
        <strain evidence="8">IBT 31811</strain>
    </source>
</reference>
<keyword evidence="2" id="KW-0067">ATP-binding</keyword>
<dbReference type="AlphaFoldDB" id="A0A1V6PFS7"/>
<keyword evidence="3" id="KW-0238">DNA-binding</keyword>
<keyword evidence="8" id="KW-1185">Reference proteome</keyword>
<dbReference type="Proteomes" id="UP000191672">
    <property type="component" value="Unassembled WGS sequence"/>
</dbReference>
<dbReference type="GO" id="GO:0003677">
    <property type="term" value="F:DNA binding"/>
    <property type="evidence" value="ECO:0007669"/>
    <property type="project" value="UniProtKB-KW"/>
</dbReference>
<dbReference type="InterPro" id="IPR006600">
    <property type="entry name" value="HTH_CenpB_DNA-bd_dom"/>
</dbReference>
<dbReference type="PROSITE" id="PS51253">
    <property type="entry name" value="HTH_CENPB"/>
    <property type="match status" value="1"/>
</dbReference>
<feature type="compositionally biased region" description="Basic residues" evidence="5">
    <location>
        <begin position="754"/>
        <end position="763"/>
    </location>
</feature>
<dbReference type="Gene3D" id="1.10.10.60">
    <property type="entry name" value="Homeodomain-like"/>
    <property type="match status" value="1"/>
</dbReference>
<dbReference type="InterPro" id="IPR007889">
    <property type="entry name" value="HTH_Psq"/>
</dbReference>
<feature type="compositionally biased region" description="Basic residues" evidence="5">
    <location>
        <begin position="810"/>
        <end position="825"/>
    </location>
</feature>
<dbReference type="GO" id="GO:0005524">
    <property type="term" value="F:ATP binding"/>
    <property type="evidence" value="ECO:0007669"/>
    <property type="project" value="UniProtKB-KW"/>
</dbReference>
<proteinExistence type="predicted"/>
<dbReference type="Gene3D" id="3.30.420.40">
    <property type="match status" value="2"/>
</dbReference>
<feature type="domain" description="HTH CENPB-type" evidence="6">
    <location>
        <begin position="60"/>
        <end position="132"/>
    </location>
</feature>
<dbReference type="SUPFAM" id="SSF46689">
    <property type="entry name" value="Homeodomain-like"/>
    <property type="match status" value="1"/>
</dbReference>
<accession>A0A1V6PFS7</accession>
<dbReference type="PANTHER" id="PTHR42749:SF1">
    <property type="entry name" value="CELL SHAPE-DETERMINING PROTEIN MREB"/>
    <property type="match status" value="1"/>
</dbReference>
<evidence type="ECO:0000256" key="2">
    <source>
        <dbReference type="ARBA" id="ARBA00022840"/>
    </source>
</evidence>
<dbReference type="SUPFAM" id="SSF53067">
    <property type="entry name" value="Actin-like ATPase domain"/>
    <property type="match status" value="1"/>
</dbReference>
<gene>
    <name evidence="7" type="ORF">PENANT_c144G06070</name>
</gene>
<dbReference type="Pfam" id="PF03221">
    <property type="entry name" value="HTH_Tnp_Tc5"/>
    <property type="match status" value="1"/>
</dbReference>
<keyword evidence="4" id="KW-0539">Nucleus</keyword>
<dbReference type="EMBL" id="MDYN01000144">
    <property type="protein sequence ID" value="OQD75864.1"/>
    <property type="molecule type" value="Genomic_DNA"/>
</dbReference>
<dbReference type="GO" id="GO:0140662">
    <property type="term" value="F:ATP-dependent protein folding chaperone"/>
    <property type="evidence" value="ECO:0007669"/>
    <property type="project" value="InterPro"/>
</dbReference>
<evidence type="ECO:0000256" key="1">
    <source>
        <dbReference type="ARBA" id="ARBA00022741"/>
    </source>
</evidence>
<dbReference type="PANTHER" id="PTHR42749">
    <property type="entry name" value="CELL SHAPE-DETERMINING PROTEIN MREB"/>
    <property type="match status" value="1"/>
</dbReference>
<evidence type="ECO:0000259" key="6">
    <source>
        <dbReference type="PROSITE" id="PS51253"/>
    </source>
</evidence>
<dbReference type="Gene3D" id="3.90.640.10">
    <property type="entry name" value="Actin, Chain A, domain 4"/>
    <property type="match status" value="1"/>
</dbReference>
<evidence type="ECO:0000256" key="4">
    <source>
        <dbReference type="ARBA" id="ARBA00023242"/>
    </source>
</evidence>